<organism evidence="1 2">
    <name type="scientific">Melia azedarach</name>
    <name type="common">Chinaberry tree</name>
    <dbReference type="NCBI Taxonomy" id="155640"/>
    <lineage>
        <taxon>Eukaryota</taxon>
        <taxon>Viridiplantae</taxon>
        <taxon>Streptophyta</taxon>
        <taxon>Embryophyta</taxon>
        <taxon>Tracheophyta</taxon>
        <taxon>Spermatophyta</taxon>
        <taxon>Magnoliopsida</taxon>
        <taxon>eudicotyledons</taxon>
        <taxon>Gunneridae</taxon>
        <taxon>Pentapetalae</taxon>
        <taxon>rosids</taxon>
        <taxon>malvids</taxon>
        <taxon>Sapindales</taxon>
        <taxon>Meliaceae</taxon>
        <taxon>Melia</taxon>
    </lineage>
</organism>
<proteinExistence type="predicted"/>
<evidence type="ECO:0000313" key="2">
    <source>
        <dbReference type="Proteomes" id="UP001164539"/>
    </source>
</evidence>
<keyword evidence="2" id="KW-1185">Reference proteome</keyword>
<protein>
    <submittedName>
        <fullName evidence="1">Transmembrane protein</fullName>
    </submittedName>
</protein>
<accession>A0ACC1XVY2</accession>
<evidence type="ECO:0000313" key="1">
    <source>
        <dbReference type="EMBL" id="KAJ4715584.1"/>
    </source>
</evidence>
<reference evidence="1 2" key="1">
    <citation type="journal article" date="2023" name="Science">
        <title>Complex scaffold remodeling in plant triterpene biosynthesis.</title>
        <authorList>
            <person name="De La Pena R."/>
            <person name="Hodgson H."/>
            <person name="Liu J.C."/>
            <person name="Stephenson M.J."/>
            <person name="Martin A.C."/>
            <person name="Owen C."/>
            <person name="Harkess A."/>
            <person name="Leebens-Mack J."/>
            <person name="Jimenez L.E."/>
            <person name="Osbourn A."/>
            <person name="Sattely E.S."/>
        </authorList>
    </citation>
    <scope>NUCLEOTIDE SEQUENCE [LARGE SCALE GENOMIC DNA]</scope>
    <source>
        <strain evidence="2">cv. JPN11</strain>
        <tissue evidence="1">Leaf</tissue>
    </source>
</reference>
<dbReference type="Proteomes" id="UP001164539">
    <property type="component" value="Chromosome 7"/>
</dbReference>
<name>A0ACC1XVY2_MELAZ</name>
<gene>
    <name evidence="1" type="ORF">OWV82_013922</name>
</gene>
<dbReference type="EMBL" id="CM051400">
    <property type="protein sequence ID" value="KAJ4715584.1"/>
    <property type="molecule type" value="Genomic_DNA"/>
</dbReference>
<keyword evidence="1" id="KW-0812">Transmembrane</keyword>
<keyword evidence="1" id="KW-0472">Membrane</keyword>
<sequence length="170" mass="19163">MLDFGEELTIETFKIPWLMWIQIFILLLLIILLYCFSVYPLDLSAENNNNNNSTSFPSSSSNMSKESRMNKQVFKQNTTVTNRLQPSKRGEAQSIKGEIATSTSRRVEEVNTTTTTTTTAERGSTSGKEAASSINYHPCHYFRLARVAFLKCLGLDSDNSSSNSEQKKDR</sequence>
<comment type="caution">
    <text evidence="1">The sequence shown here is derived from an EMBL/GenBank/DDBJ whole genome shotgun (WGS) entry which is preliminary data.</text>
</comment>